<evidence type="ECO:0000259" key="1">
    <source>
        <dbReference type="Pfam" id="PF17389"/>
    </source>
</evidence>
<evidence type="ECO:0000313" key="4">
    <source>
        <dbReference type="Proteomes" id="UP000886740"/>
    </source>
</evidence>
<evidence type="ECO:0000313" key="3">
    <source>
        <dbReference type="EMBL" id="HIX73808.1"/>
    </source>
</evidence>
<evidence type="ECO:0000259" key="2">
    <source>
        <dbReference type="Pfam" id="PF17390"/>
    </source>
</evidence>
<dbReference type="AlphaFoldDB" id="A0A9D1X6H2"/>
<reference evidence="3" key="1">
    <citation type="journal article" date="2021" name="PeerJ">
        <title>Extensive microbial diversity within the chicken gut microbiome revealed by metagenomics and culture.</title>
        <authorList>
            <person name="Gilroy R."/>
            <person name="Ravi A."/>
            <person name="Getino M."/>
            <person name="Pursley I."/>
            <person name="Horton D.L."/>
            <person name="Alikhan N.F."/>
            <person name="Baker D."/>
            <person name="Gharbi K."/>
            <person name="Hall N."/>
            <person name="Watson M."/>
            <person name="Adriaenssens E.M."/>
            <person name="Foster-Nyarko E."/>
            <person name="Jarju S."/>
            <person name="Secka A."/>
            <person name="Antonio M."/>
            <person name="Oren A."/>
            <person name="Chaudhuri R.R."/>
            <person name="La Ragione R."/>
            <person name="Hildebrand F."/>
            <person name="Pallen M.J."/>
        </authorList>
    </citation>
    <scope>NUCLEOTIDE SEQUENCE</scope>
    <source>
        <strain evidence="3">ChiGjej6B6-14162</strain>
    </source>
</reference>
<comment type="caution">
    <text evidence="3">The sequence shown here is derived from an EMBL/GenBank/DDBJ whole genome shotgun (WGS) entry which is preliminary data.</text>
</comment>
<dbReference type="Pfam" id="PF17389">
    <property type="entry name" value="Bac_rhamnosid6H"/>
    <property type="match status" value="1"/>
</dbReference>
<gene>
    <name evidence="3" type="ORF">H9977_01975</name>
</gene>
<feature type="domain" description="Alpha-L-rhamnosidase C-terminal" evidence="2">
    <location>
        <begin position="654"/>
        <end position="721"/>
    </location>
</feature>
<keyword evidence="3" id="KW-0378">Hydrolase</keyword>
<dbReference type="SUPFAM" id="SSF48208">
    <property type="entry name" value="Six-hairpin glycosidases"/>
    <property type="match status" value="1"/>
</dbReference>
<organism evidence="3 4">
    <name type="scientific">Candidatus Parabacteroides intestinipullorum</name>
    <dbReference type="NCBI Taxonomy" id="2838723"/>
    <lineage>
        <taxon>Bacteria</taxon>
        <taxon>Pseudomonadati</taxon>
        <taxon>Bacteroidota</taxon>
        <taxon>Bacteroidia</taxon>
        <taxon>Bacteroidales</taxon>
        <taxon>Tannerellaceae</taxon>
        <taxon>Parabacteroides</taxon>
    </lineage>
</organism>
<dbReference type="Gene3D" id="2.60.120.260">
    <property type="entry name" value="Galactose-binding domain-like"/>
    <property type="match status" value="1"/>
</dbReference>
<dbReference type="InterPro" id="IPR012341">
    <property type="entry name" value="6hp_glycosidase-like_sf"/>
</dbReference>
<dbReference type="EMBL" id="DXEL01000019">
    <property type="protein sequence ID" value="HIX73808.1"/>
    <property type="molecule type" value="Genomic_DNA"/>
</dbReference>
<protein>
    <submittedName>
        <fullName evidence="3">Glycoside hydrolase</fullName>
    </submittedName>
</protein>
<reference evidence="3" key="2">
    <citation type="submission" date="2021-04" db="EMBL/GenBank/DDBJ databases">
        <authorList>
            <person name="Gilroy R."/>
        </authorList>
    </citation>
    <scope>NUCLEOTIDE SEQUENCE</scope>
    <source>
        <strain evidence="3">ChiGjej6B6-14162</strain>
    </source>
</reference>
<proteinExistence type="predicted"/>
<dbReference type="InterPro" id="IPR008928">
    <property type="entry name" value="6-hairpin_glycosidase_sf"/>
</dbReference>
<dbReference type="SUPFAM" id="SSF49785">
    <property type="entry name" value="Galactose-binding domain-like"/>
    <property type="match status" value="1"/>
</dbReference>
<dbReference type="Proteomes" id="UP000886740">
    <property type="component" value="Unassembled WGS sequence"/>
</dbReference>
<dbReference type="Gene3D" id="2.60.420.10">
    <property type="entry name" value="Maltose phosphorylase, domain 3"/>
    <property type="match status" value="1"/>
</dbReference>
<accession>A0A9D1X6H2</accession>
<dbReference type="Gene3D" id="1.50.10.10">
    <property type="match status" value="1"/>
</dbReference>
<dbReference type="InterPro" id="IPR035396">
    <property type="entry name" value="Bac_rhamnosid6H"/>
</dbReference>
<dbReference type="InterPro" id="IPR008979">
    <property type="entry name" value="Galactose-bd-like_sf"/>
</dbReference>
<name>A0A9D1X6H2_9BACT</name>
<dbReference type="GO" id="GO:0016787">
    <property type="term" value="F:hydrolase activity"/>
    <property type="evidence" value="ECO:0007669"/>
    <property type="project" value="UniProtKB-KW"/>
</dbReference>
<dbReference type="GO" id="GO:0005975">
    <property type="term" value="P:carbohydrate metabolic process"/>
    <property type="evidence" value="ECO:0007669"/>
    <property type="project" value="InterPro"/>
</dbReference>
<dbReference type="InterPro" id="IPR035398">
    <property type="entry name" value="Bac_rhamnosid_C"/>
</dbReference>
<sequence length="734" mass="83860">MVRKLLGILLLVWICWDIYAGSDWKAQWINADRCQSATNTWLVYRKNVTIGEVPERLVARIAADTKYWLWINGRLAVFEGGLKRGPSPDGTYYDPVDIAPYLVEGENTIAILLWHFGKSGFSHVNSGLAALLFEAIVPGVEIISDGSWQCDLYDAYQNTEVPFPNYRLPESNIRFDARLERVGWNQPDYGKNLPPAVVVADAGSEPLGHLVERPIPLWKDYGLKSYVEVRQSPAGDTLYCRLPYNCQATPYLKVEAPAGKMIRMQTDNYAGGSELNVRAEYITREGVQTYESLGWMNGHEMLYILPDSVKVLEVKYRETGYDTAFSGAFHCDDPFLNELWNRSARTLYVTMRDNYMDCPDRERAQWWGDEVNELGETFYALSPSSHKLAVKGIYELMNWQRPDGVIFSPMPSGNWRKELPLQMLASVGWYGFYTQYYYSGDSSFVADVYDRVRRYLHEVWQVDDEGLVIVRPGGWNWGDWGEHVDLGVLTNCWYYLALKAERAFAIQLGKATDVRRIDWMMRNLEENFDKRYWTGRAYRSPEYEGSTDDRAQAMAVVSGLASRDKYPALLKVLCEEEHASPYMEKYVLEAIFLMGEPDEAFDRMRRRYKKMLSYDEYTTLFEGWGIGAEGFGGGTTNHAWSGGPLTLLSQKVCGIEPTSPGFRSFRVAPMMGSLREVFATVDTSYGLIQVSLVRKGDRIGMVLVVPDGTRAEVPMTNERVEYFNPGRHELMINK</sequence>
<feature type="domain" description="Alpha-L-rhamnosidase six-hairpin glycosidase" evidence="1">
    <location>
        <begin position="327"/>
        <end position="652"/>
    </location>
</feature>
<dbReference type="PANTHER" id="PTHR34987">
    <property type="entry name" value="C, PUTATIVE (AFU_ORTHOLOGUE AFUA_3G02880)-RELATED"/>
    <property type="match status" value="1"/>
</dbReference>
<dbReference type="Pfam" id="PF17390">
    <property type="entry name" value="Bac_rhamnosid_C"/>
    <property type="match status" value="1"/>
</dbReference>
<dbReference type="PANTHER" id="PTHR34987:SF2">
    <property type="entry name" value="B, PUTATIVE (AFU_ORTHOLOGUE AFUA_7G05040)-RELATED"/>
    <property type="match status" value="1"/>
</dbReference>